<feature type="transmembrane region" description="Helical" evidence="5">
    <location>
        <begin position="45"/>
        <end position="63"/>
    </location>
</feature>
<dbReference type="InterPro" id="IPR027417">
    <property type="entry name" value="P-loop_NTPase"/>
</dbReference>
<dbReference type="EMBL" id="PDJE01000001">
    <property type="protein sequence ID" value="PFG30948.1"/>
    <property type="molecule type" value="Genomic_DNA"/>
</dbReference>
<dbReference type="InterPro" id="IPR002543">
    <property type="entry name" value="FtsK_dom"/>
</dbReference>
<feature type="transmembrane region" description="Helical" evidence="5">
    <location>
        <begin position="21"/>
        <end position="39"/>
    </location>
</feature>
<feature type="coiled-coil region" evidence="4">
    <location>
        <begin position="71"/>
        <end position="98"/>
    </location>
</feature>
<dbReference type="SUPFAM" id="SSF52540">
    <property type="entry name" value="P-loop containing nucleoside triphosphate hydrolases"/>
    <property type="match status" value="2"/>
</dbReference>
<proteinExistence type="predicted"/>
<dbReference type="CDD" id="cd01127">
    <property type="entry name" value="TrwB_TraG_TraD_VirD4"/>
    <property type="match status" value="1"/>
</dbReference>
<evidence type="ECO:0000256" key="2">
    <source>
        <dbReference type="ARBA" id="ARBA00022840"/>
    </source>
</evidence>
<keyword evidence="1 3" id="KW-0547">Nucleotide-binding</keyword>
<dbReference type="Pfam" id="PF01580">
    <property type="entry name" value="FtsK_SpoIIIE"/>
    <property type="match status" value="1"/>
</dbReference>
<dbReference type="GO" id="GO:0005524">
    <property type="term" value="F:ATP binding"/>
    <property type="evidence" value="ECO:0007669"/>
    <property type="project" value="UniProtKB-UniRule"/>
</dbReference>
<sequence length="932" mass="99113">MTQHAQIRVPAPPGEPTRAPFPVMASIAPVIAAVAIWAITRSPYVLMFAILGPVIAIAGMMDSRLTGRRRARRQEREYREGIREIEALLDEQHAAEREARLTQTPTAREVLDNAGRVTRWRAPDQRRRVVAVGLGDRSSSLSLTGATDAPENEDLCRTASIVSDAPCTVDASRGIAVLGPQVLSRAVVRGYLLQLCHAGDPRTIRIVSLPDAGWEWAKHLPHAASAGDADVTVRVIEESSLTAPPADVTLAVCESVETAPASCAELITCDTTTTASWQSADDPSNVHDLTIHPVTAVAAAAYAKRLAALAADTGVLSAYGTPPDAVVWADLSHEAPGSGTRVVVGRSSHGDVAVDLVEHGPHAVIGGTTGSGKSELLSTWALGLAARNTPEEVALLLVDFKGGATFAPLQTLPHVVGVITDLDPHGATRALESLKAEVMYRERTLRERGVHDASQVASLGRLVIIVDEFAAMLDGFPELHALFVDIAARGRSLGMHLVLCTQRPTGVVRDSLLANCTLRLSLRVNNRADSTAVIGVETAASLPVDPPGRCVVVVPDRDPETVQIGRVQPADIADVARRHAGSAPPRRPWLDPLPTDIPLSSLPLSADAFVVGMADLPREQRQEVAQWRPHADGSLLALGASRAGKSTLAACLAQQTGERWQVTVLSDDLERAFDQLEHLAGQSEHSGSTPVKRGTVLVIDDLDALVGRLSDDDADHAISLLTRVPRTGPRAGVWVVATAQRLARGMNSLSALFDTTIMMRMSSRQEHILAGGDSAAFSDERPAGSAVWNGITVQLASVNALSRSHEASAAPPLEVGASETVLVCSPRPQQTAARLRERHPDAAVTTLTPGSTAPRGDESPSQVILVGDADAWQVNWSLLASLRITATLVVEACSPADYRAITRSRARPPYLHSRPGRAWRIANDGVITRCTL</sequence>
<feature type="binding site" evidence="3">
    <location>
        <begin position="367"/>
        <end position="374"/>
    </location>
    <ligand>
        <name>ATP</name>
        <dbReference type="ChEBI" id="CHEBI:30616"/>
    </ligand>
</feature>
<accession>A0A2A9DW84</accession>
<dbReference type="PANTHER" id="PTHR22683:SF1">
    <property type="entry name" value="TYPE VII SECRETION SYSTEM PROTEIN ESSC"/>
    <property type="match status" value="1"/>
</dbReference>
<keyword evidence="5" id="KW-1133">Transmembrane helix</keyword>
<reference evidence="7 8" key="1">
    <citation type="submission" date="2017-10" db="EMBL/GenBank/DDBJ databases">
        <title>Sequencing the genomes of 1000 actinobacteria strains.</title>
        <authorList>
            <person name="Klenk H.-P."/>
        </authorList>
    </citation>
    <scope>NUCLEOTIDE SEQUENCE [LARGE SCALE GENOMIC DNA]</scope>
    <source>
        <strain evidence="7 8">DSM 21798</strain>
    </source>
</reference>
<evidence type="ECO:0000256" key="1">
    <source>
        <dbReference type="ARBA" id="ARBA00022741"/>
    </source>
</evidence>
<dbReference type="PROSITE" id="PS50901">
    <property type="entry name" value="FTSK"/>
    <property type="match status" value="1"/>
</dbReference>
<evidence type="ECO:0000313" key="7">
    <source>
        <dbReference type="EMBL" id="PFG30948.1"/>
    </source>
</evidence>
<dbReference type="SMART" id="SM00382">
    <property type="entry name" value="AAA"/>
    <property type="match status" value="2"/>
</dbReference>
<evidence type="ECO:0000256" key="5">
    <source>
        <dbReference type="SAM" id="Phobius"/>
    </source>
</evidence>
<gene>
    <name evidence="7" type="ORF">ATJ78_1893</name>
</gene>
<evidence type="ECO:0000256" key="3">
    <source>
        <dbReference type="PROSITE-ProRule" id="PRU00289"/>
    </source>
</evidence>
<evidence type="ECO:0000313" key="8">
    <source>
        <dbReference type="Proteomes" id="UP000221369"/>
    </source>
</evidence>
<organism evidence="7 8">
    <name type="scientific">Paramicrobacterium agarici</name>
    <dbReference type="NCBI Taxonomy" id="630514"/>
    <lineage>
        <taxon>Bacteria</taxon>
        <taxon>Bacillati</taxon>
        <taxon>Actinomycetota</taxon>
        <taxon>Actinomycetes</taxon>
        <taxon>Micrococcales</taxon>
        <taxon>Microbacteriaceae</taxon>
        <taxon>Paramicrobacterium</taxon>
    </lineage>
</organism>
<dbReference type="GO" id="GO:0003677">
    <property type="term" value="F:DNA binding"/>
    <property type="evidence" value="ECO:0007669"/>
    <property type="project" value="InterPro"/>
</dbReference>
<evidence type="ECO:0000259" key="6">
    <source>
        <dbReference type="PROSITE" id="PS50901"/>
    </source>
</evidence>
<comment type="caution">
    <text evidence="7">The sequence shown here is derived from an EMBL/GenBank/DDBJ whole genome shotgun (WGS) entry which is preliminary data.</text>
</comment>
<dbReference type="RefSeq" id="WP_098407354.1">
    <property type="nucleotide sequence ID" value="NZ_PDJE01000001.1"/>
</dbReference>
<keyword evidence="2 3" id="KW-0067">ATP-binding</keyword>
<dbReference type="InterPro" id="IPR003593">
    <property type="entry name" value="AAA+_ATPase"/>
</dbReference>
<dbReference type="Proteomes" id="UP000221369">
    <property type="component" value="Unassembled WGS sequence"/>
</dbReference>
<keyword evidence="4" id="KW-0175">Coiled coil</keyword>
<feature type="domain" description="FtsK" evidence="6">
    <location>
        <begin position="349"/>
        <end position="531"/>
    </location>
</feature>
<keyword evidence="5" id="KW-0472">Membrane</keyword>
<keyword evidence="5" id="KW-0812">Transmembrane</keyword>
<name>A0A2A9DW84_9MICO</name>
<dbReference type="PANTHER" id="PTHR22683">
    <property type="entry name" value="SPORULATION PROTEIN RELATED"/>
    <property type="match status" value="1"/>
</dbReference>
<dbReference type="CDD" id="cd01120">
    <property type="entry name" value="RecA-like_superfamily"/>
    <property type="match status" value="1"/>
</dbReference>
<dbReference type="InterPro" id="IPR050206">
    <property type="entry name" value="FtsK/SpoIIIE/SftA"/>
</dbReference>
<dbReference type="Gene3D" id="3.40.50.300">
    <property type="entry name" value="P-loop containing nucleotide triphosphate hydrolases"/>
    <property type="match status" value="3"/>
</dbReference>
<dbReference type="AlphaFoldDB" id="A0A2A9DW84"/>
<protein>
    <submittedName>
        <fullName evidence="7">S-DNA-T family DNA segregation ATPase FtsK/SpoIIIE</fullName>
    </submittedName>
</protein>
<keyword evidence="8" id="KW-1185">Reference proteome</keyword>
<evidence type="ECO:0000256" key="4">
    <source>
        <dbReference type="SAM" id="Coils"/>
    </source>
</evidence>